<evidence type="ECO:0000313" key="2">
    <source>
        <dbReference type="Proteomes" id="UP000828390"/>
    </source>
</evidence>
<reference evidence="1" key="1">
    <citation type="journal article" date="2019" name="bioRxiv">
        <title>The Genome of the Zebra Mussel, Dreissena polymorpha: A Resource for Invasive Species Research.</title>
        <authorList>
            <person name="McCartney M.A."/>
            <person name="Auch B."/>
            <person name="Kono T."/>
            <person name="Mallez S."/>
            <person name="Zhang Y."/>
            <person name="Obille A."/>
            <person name="Becker A."/>
            <person name="Abrahante J.E."/>
            <person name="Garbe J."/>
            <person name="Badalamenti J.P."/>
            <person name="Herman A."/>
            <person name="Mangelson H."/>
            <person name="Liachko I."/>
            <person name="Sullivan S."/>
            <person name="Sone E.D."/>
            <person name="Koren S."/>
            <person name="Silverstein K.A.T."/>
            <person name="Beckman K.B."/>
            <person name="Gohl D.M."/>
        </authorList>
    </citation>
    <scope>NUCLEOTIDE SEQUENCE</scope>
    <source>
        <strain evidence="1">Duluth1</strain>
        <tissue evidence="1">Whole animal</tissue>
    </source>
</reference>
<sequence>MRTDQQLTAEAVFMKGCIWTPRAITAKIIKGFVSPFTVQPTGNKHISRSAESMCNKSMLSRPLKPRQYVAARRISPRCFTSVCRAMSRQAAIRNMTQSPCAS</sequence>
<reference evidence="1" key="2">
    <citation type="submission" date="2020-11" db="EMBL/GenBank/DDBJ databases">
        <authorList>
            <person name="McCartney M.A."/>
            <person name="Auch B."/>
            <person name="Kono T."/>
            <person name="Mallez S."/>
            <person name="Becker A."/>
            <person name="Gohl D.M."/>
            <person name="Silverstein K.A.T."/>
            <person name="Koren S."/>
            <person name="Bechman K.B."/>
            <person name="Herman A."/>
            <person name="Abrahante J.E."/>
            <person name="Garbe J."/>
        </authorList>
    </citation>
    <scope>NUCLEOTIDE SEQUENCE</scope>
    <source>
        <strain evidence="1">Duluth1</strain>
        <tissue evidence="1">Whole animal</tissue>
    </source>
</reference>
<accession>A0A9D4IGC4</accession>
<dbReference type="EMBL" id="JAIWYP010000009">
    <property type="protein sequence ID" value="KAH3773030.1"/>
    <property type="molecule type" value="Genomic_DNA"/>
</dbReference>
<dbReference type="Proteomes" id="UP000828390">
    <property type="component" value="Unassembled WGS sequence"/>
</dbReference>
<comment type="caution">
    <text evidence="1">The sequence shown here is derived from an EMBL/GenBank/DDBJ whole genome shotgun (WGS) entry which is preliminary data.</text>
</comment>
<proteinExistence type="predicted"/>
<dbReference type="AlphaFoldDB" id="A0A9D4IGC4"/>
<gene>
    <name evidence="1" type="ORF">DPMN_174379</name>
</gene>
<protein>
    <submittedName>
        <fullName evidence="1">Uncharacterized protein</fullName>
    </submittedName>
</protein>
<evidence type="ECO:0000313" key="1">
    <source>
        <dbReference type="EMBL" id="KAH3773030.1"/>
    </source>
</evidence>
<organism evidence="1 2">
    <name type="scientific">Dreissena polymorpha</name>
    <name type="common">Zebra mussel</name>
    <name type="synonym">Mytilus polymorpha</name>
    <dbReference type="NCBI Taxonomy" id="45954"/>
    <lineage>
        <taxon>Eukaryota</taxon>
        <taxon>Metazoa</taxon>
        <taxon>Spiralia</taxon>
        <taxon>Lophotrochozoa</taxon>
        <taxon>Mollusca</taxon>
        <taxon>Bivalvia</taxon>
        <taxon>Autobranchia</taxon>
        <taxon>Heteroconchia</taxon>
        <taxon>Euheterodonta</taxon>
        <taxon>Imparidentia</taxon>
        <taxon>Neoheterodontei</taxon>
        <taxon>Myida</taxon>
        <taxon>Dreissenoidea</taxon>
        <taxon>Dreissenidae</taxon>
        <taxon>Dreissena</taxon>
    </lineage>
</organism>
<name>A0A9D4IGC4_DREPO</name>
<keyword evidence="2" id="KW-1185">Reference proteome</keyword>